<name>A0A9D2TE26_9FIRM</name>
<accession>A0A9D2TE26</accession>
<feature type="transmembrane region" description="Helical" evidence="1">
    <location>
        <begin position="108"/>
        <end position="132"/>
    </location>
</feature>
<reference evidence="2" key="1">
    <citation type="journal article" date="2021" name="PeerJ">
        <title>Extensive microbial diversity within the chicken gut microbiome revealed by metagenomics and culture.</title>
        <authorList>
            <person name="Gilroy R."/>
            <person name="Ravi A."/>
            <person name="Getino M."/>
            <person name="Pursley I."/>
            <person name="Horton D.L."/>
            <person name="Alikhan N.F."/>
            <person name="Baker D."/>
            <person name="Gharbi K."/>
            <person name="Hall N."/>
            <person name="Watson M."/>
            <person name="Adriaenssens E.M."/>
            <person name="Foster-Nyarko E."/>
            <person name="Jarju S."/>
            <person name="Secka A."/>
            <person name="Antonio M."/>
            <person name="Oren A."/>
            <person name="Chaudhuri R.R."/>
            <person name="La Ragione R."/>
            <person name="Hildebrand F."/>
            <person name="Pallen M.J."/>
        </authorList>
    </citation>
    <scope>NUCLEOTIDE SEQUENCE</scope>
    <source>
        <strain evidence="2">CHK198-12963</strain>
    </source>
</reference>
<gene>
    <name evidence="2" type="ORF">H9931_03335</name>
</gene>
<comment type="caution">
    <text evidence="2">The sequence shown here is derived from an EMBL/GenBank/DDBJ whole genome shotgun (WGS) entry which is preliminary data.</text>
</comment>
<sequence length="251" mass="28760">MMREIFPFLTAAGLLLILAFTAILLVRKRMQRGEIVQAVVKKAEINDSDPNGSTLVTLTYCFSWEGRTLEIQQKPQYGILPPSEGERQALRWDAKSRRLRELPTGRSLVMPILLYAFGLSFLVLAGGFAAVFSRWFSVIFPTTILEFLSFIAVVIWLSRRQRRTFQAQLNDGILRPVQATFSGYVRRLDSSNEIYDVPLYLCSWNGRTYRIESGSGRRPCRPGDVITIYRDIRNGHVTEAPGRFRALRKHR</sequence>
<protein>
    <submittedName>
        <fullName evidence="2">Uncharacterized protein</fullName>
    </submittedName>
</protein>
<dbReference type="EMBL" id="DWWB01000014">
    <property type="protein sequence ID" value="HJC65741.1"/>
    <property type="molecule type" value="Genomic_DNA"/>
</dbReference>
<keyword evidence="1" id="KW-0472">Membrane</keyword>
<reference evidence="2" key="2">
    <citation type="submission" date="2021-04" db="EMBL/GenBank/DDBJ databases">
        <authorList>
            <person name="Gilroy R."/>
        </authorList>
    </citation>
    <scope>NUCLEOTIDE SEQUENCE</scope>
    <source>
        <strain evidence="2">CHK198-12963</strain>
    </source>
</reference>
<dbReference type="Proteomes" id="UP000823863">
    <property type="component" value="Unassembled WGS sequence"/>
</dbReference>
<feature type="transmembrane region" description="Helical" evidence="1">
    <location>
        <begin position="6"/>
        <end position="26"/>
    </location>
</feature>
<keyword evidence="1" id="KW-0812">Transmembrane</keyword>
<feature type="transmembrane region" description="Helical" evidence="1">
    <location>
        <begin position="138"/>
        <end position="157"/>
    </location>
</feature>
<evidence type="ECO:0000313" key="3">
    <source>
        <dbReference type="Proteomes" id="UP000823863"/>
    </source>
</evidence>
<keyword evidence="1" id="KW-1133">Transmembrane helix</keyword>
<evidence type="ECO:0000313" key="2">
    <source>
        <dbReference type="EMBL" id="HJC65741.1"/>
    </source>
</evidence>
<proteinExistence type="predicted"/>
<organism evidence="2 3">
    <name type="scientific">Candidatus Enterocloster excrementigallinarum</name>
    <dbReference type="NCBI Taxonomy" id="2838558"/>
    <lineage>
        <taxon>Bacteria</taxon>
        <taxon>Bacillati</taxon>
        <taxon>Bacillota</taxon>
        <taxon>Clostridia</taxon>
        <taxon>Lachnospirales</taxon>
        <taxon>Lachnospiraceae</taxon>
        <taxon>Enterocloster</taxon>
    </lineage>
</organism>
<dbReference type="AlphaFoldDB" id="A0A9D2TE26"/>
<evidence type="ECO:0000256" key="1">
    <source>
        <dbReference type="SAM" id="Phobius"/>
    </source>
</evidence>